<keyword evidence="2" id="KW-0732">Signal</keyword>
<dbReference type="PROSITE" id="PS51782">
    <property type="entry name" value="LYSM"/>
    <property type="match status" value="3"/>
</dbReference>
<dbReference type="Pfam" id="PF01476">
    <property type="entry name" value="LysM"/>
    <property type="match status" value="3"/>
</dbReference>
<feature type="chain" id="PRO_5009111787" description="LysM domain-containing protein" evidence="2">
    <location>
        <begin position="34"/>
        <end position="1061"/>
    </location>
</feature>
<dbReference type="SUPFAM" id="SSF54106">
    <property type="entry name" value="LysM domain"/>
    <property type="match status" value="1"/>
</dbReference>
<dbReference type="SMART" id="SM00257">
    <property type="entry name" value="LysM"/>
    <property type="match status" value="3"/>
</dbReference>
<dbReference type="OrthoDB" id="9764271at2"/>
<organism evidence="4 5">
    <name type="scientific">Candidatus Rhodoluna planktonica</name>
    <dbReference type="NCBI Taxonomy" id="535712"/>
    <lineage>
        <taxon>Bacteria</taxon>
        <taxon>Bacillati</taxon>
        <taxon>Actinomycetota</taxon>
        <taxon>Actinomycetes</taxon>
        <taxon>Micrococcales</taxon>
        <taxon>Microbacteriaceae</taxon>
        <taxon>Luna cluster</taxon>
        <taxon>Luna-1 subcluster</taxon>
        <taxon>Rhodoluna</taxon>
    </lineage>
</organism>
<reference evidence="4 5" key="1">
    <citation type="journal article" date="2016" name="Biochim. Biophys. Acta">
        <title>Photochemical characterization of actinorhodopsin and its functional existence in the natural host.</title>
        <authorList>
            <person name="Nakamura S."/>
            <person name="Kikukawa T."/>
            <person name="Tamogami J."/>
            <person name="Kamiya M."/>
            <person name="Aizawa T."/>
            <person name="Hahn M.W."/>
            <person name="Ihara K."/>
            <person name="Kamo N."/>
            <person name="Demura M."/>
        </authorList>
    </citation>
    <scope>NUCLEOTIDE SEQUENCE [LARGE SCALE GENOMIC DNA]</scope>
    <source>
        <strain evidence="4 5">MWH-Dar1</strain>
    </source>
</reference>
<feature type="region of interest" description="Disordered" evidence="1">
    <location>
        <begin position="973"/>
        <end position="1005"/>
    </location>
</feature>
<evidence type="ECO:0000313" key="4">
    <source>
        <dbReference type="EMBL" id="AOY56381.1"/>
    </source>
</evidence>
<name>A0A1D9E014_9MICO</name>
<sequence>MKANYKKLIGAISAALLAFIGVSAIDIPTSASAADASRFDPGLIISDAAFYDSGSMSVAQIQRFLESKLPAVCNDNDGGPKCIKNFVMDTPAVTGEDGRCASLPAKSAQTAAQIIYDVSIACNISPKTLIVTLQKEQGLIQASNPTSRMYNFALGMNCPDTPSGCAASSAGFFWQLYKGAGQLQWYGDARGSFTYLKVGTTITRRYQAANVEASIGRDCGARSFPLKSQATAALYYYTPYTPNQAALNNLYSTGDACSAYGNRNFWRFYTDWFGDPVAGSFLIKAATGYTYLVSENLKYPIYDNALISELAPLGKVGTVSQSYLDTFTTSTTLNRLFKSATGQFYFFDNGKKYTFTNCAQVEQFALDCNLAATFTASQIAALANGGAITEYIPGDNGETFIIQNGLKRQVLDSTSLSAAGIAIPALSTVPISAFDKMAWGQPIARNLALFTNKTSGKKGVYVEGKFYELSDQLAKEVDFSKWFSTSTGTLSAAAIGLDNLGKLDALVKNNSGTTYIITAAGKRVVEKPEEFLATALQVPDALTGAIPDAGSAITGPLFAKSPAAATTYLVADGQKRIMPTAADRARLASQVSSTTIQVLPQSAINQIPSGKPALGINQLVKTSASSTTYLIDGKYRAVQLIPKLALEFGQTSTRTVSAAELSGYQTRIRLSSPKISCGTSVFMASGGKLLAISNQDAASYPGKIFALTDATCAALAKNSATLGRFITTPDRAIWLVQGAKKYRLTTSAYRTLRGDRLPTVAVSAGFAATIPTATGVPTEVVDVDPTLVAVPVPLVNGGAVIAPVPSPTPSTTPSATPTASPSPSASSPTGPVAAAVHTVVSGEKMYDIAMRYYNIGTSTYLRHIMAANYLTSSLDIYAGQRLKIPAKELVGTLTAAVAPNYPFVVHTVVSGEKMYDIAMRYYSVGTSTYLRHIMAANYLASSLDIYPKQRLRIPAKALVGQIVNGQVAVDSSASATPAPSASPSPTTAPIPTASPSPTTASPTPSRVYTVVSGDTLTKIAAKYSMTLSNFVATVKTLKRGTQTINLSTTTVLWVGDVLTIP</sequence>
<dbReference type="Gene3D" id="3.10.350.10">
    <property type="entry name" value="LysM domain"/>
    <property type="match status" value="3"/>
</dbReference>
<feature type="region of interest" description="Disordered" evidence="1">
    <location>
        <begin position="803"/>
        <end position="831"/>
    </location>
</feature>
<keyword evidence="5" id="KW-1185">Reference proteome</keyword>
<feature type="domain" description="LysM" evidence="3">
    <location>
        <begin position="1006"/>
        <end position="1060"/>
    </location>
</feature>
<dbReference type="EMBL" id="CP015208">
    <property type="protein sequence ID" value="AOY56381.1"/>
    <property type="molecule type" value="Genomic_DNA"/>
</dbReference>
<feature type="compositionally biased region" description="Pro residues" evidence="1">
    <location>
        <begin position="980"/>
        <end position="994"/>
    </location>
</feature>
<feature type="compositionally biased region" description="Low complexity" evidence="1">
    <location>
        <begin position="995"/>
        <end position="1005"/>
    </location>
</feature>
<dbReference type="InterPro" id="IPR018392">
    <property type="entry name" value="LysM"/>
</dbReference>
<accession>A0A1D9E014</accession>
<gene>
    <name evidence="4" type="ORF">A4Z71_05365</name>
</gene>
<dbReference type="PANTHER" id="PTHR33734">
    <property type="entry name" value="LYSM DOMAIN-CONTAINING GPI-ANCHORED PROTEIN 2"/>
    <property type="match status" value="1"/>
</dbReference>
<protein>
    <recommendedName>
        <fullName evidence="3">LysM domain-containing protein</fullName>
    </recommendedName>
</protein>
<evidence type="ECO:0000256" key="2">
    <source>
        <dbReference type="SAM" id="SignalP"/>
    </source>
</evidence>
<dbReference type="CDD" id="cd00118">
    <property type="entry name" value="LysM"/>
    <property type="match status" value="3"/>
</dbReference>
<evidence type="ECO:0000259" key="3">
    <source>
        <dbReference type="PROSITE" id="PS51782"/>
    </source>
</evidence>
<proteinExistence type="predicted"/>
<feature type="domain" description="LysM" evidence="3">
    <location>
        <begin position="835"/>
        <end position="884"/>
    </location>
</feature>
<dbReference type="InterPro" id="IPR036779">
    <property type="entry name" value="LysM_dom_sf"/>
</dbReference>
<feature type="domain" description="LysM" evidence="3">
    <location>
        <begin position="904"/>
        <end position="953"/>
    </location>
</feature>
<dbReference type="GO" id="GO:0008932">
    <property type="term" value="F:lytic endotransglycosylase activity"/>
    <property type="evidence" value="ECO:0007669"/>
    <property type="project" value="TreeGrafter"/>
</dbReference>
<dbReference type="PANTHER" id="PTHR33734:SF22">
    <property type="entry name" value="MEMBRANE-BOUND LYTIC MUREIN TRANSGLYCOSYLASE D"/>
    <property type="match status" value="1"/>
</dbReference>
<dbReference type="RefSeq" id="WP_070954886.1">
    <property type="nucleotide sequence ID" value="NZ_CP015208.1"/>
</dbReference>
<feature type="compositionally biased region" description="Low complexity" evidence="1">
    <location>
        <begin position="811"/>
        <end position="831"/>
    </location>
</feature>
<dbReference type="AlphaFoldDB" id="A0A1D9E014"/>
<dbReference type="KEGG" id="rpla:A4Z71_05365"/>
<dbReference type="STRING" id="535712.A4Z71_05365"/>
<feature type="signal peptide" evidence="2">
    <location>
        <begin position="1"/>
        <end position="33"/>
    </location>
</feature>
<dbReference type="Proteomes" id="UP000243784">
    <property type="component" value="Chromosome"/>
</dbReference>
<evidence type="ECO:0000256" key="1">
    <source>
        <dbReference type="SAM" id="MobiDB-lite"/>
    </source>
</evidence>
<evidence type="ECO:0000313" key="5">
    <source>
        <dbReference type="Proteomes" id="UP000243784"/>
    </source>
</evidence>